<comment type="similarity">
    <text evidence="7">Belongs to the glycosyltransferase 87 family.</text>
</comment>
<evidence type="ECO:0000256" key="3">
    <source>
        <dbReference type="ARBA" id="ARBA00022679"/>
    </source>
</evidence>
<evidence type="ECO:0000256" key="1">
    <source>
        <dbReference type="ARBA" id="ARBA00004651"/>
    </source>
</evidence>
<evidence type="ECO:0008006" key="12">
    <source>
        <dbReference type="Google" id="ProtNLM"/>
    </source>
</evidence>
<feature type="transmembrane region" description="Helical" evidence="9">
    <location>
        <begin position="285"/>
        <end position="303"/>
    </location>
</feature>
<feature type="compositionally biased region" description="Basic and acidic residues" evidence="8">
    <location>
        <begin position="395"/>
        <end position="405"/>
    </location>
</feature>
<evidence type="ECO:0000313" key="10">
    <source>
        <dbReference type="EMBL" id="GAA4814412.1"/>
    </source>
</evidence>
<protein>
    <recommendedName>
        <fullName evidence="12">DUF2029 domain-containing protein</fullName>
    </recommendedName>
</protein>
<evidence type="ECO:0000256" key="5">
    <source>
        <dbReference type="ARBA" id="ARBA00022989"/>
    </source>
</evidence>
<organism evidence="10 11">
    <name type="scientific">Tomitella cavernea</name>
    <dbReference type="NCBI Taxonomy" id="1387982"/>
    <lineage>
        <taxon>Bacteria</taxon>
        <taxon>Bacillati</taxon>
        <taxon>Actinomycetota</taxon>
        <taxon>Actinomycetes</taxon>
        <taxon>Mycobacteriales</taxon>
        <taxon>Tomitella</taxon>
    </lineage>
</organism>
<evidence type="ECO:0000313" key="11">
    <source>
        <dbReference type="Proteomes" id="UP001500839"/>
    </source>
</evidence>
<keyword evidence="2" id="KW-1003">Cell membrane</keyword>
<evidence type="ECO:0000256" key="9">
    <source>
        <dbReference type="SAM" id="Phobius"/>
    </source>
</evidence>
<keyword evidence="6 9" id="KW-0472">Membrane</keyword>
<keyword evidence="5 9" id="KW-1133">Transmembrane helix</keyword>
<feature type="transmembrane region" description="Helical" evidence="9">
    <location>
        <begin position="192"/>
        <end position="209"/>
    </location>
</feature>
<dbReference type="RefSeq" id="WP_200175579.1">
    <property type="nucleotide sequence ID" value="NZ_BAABKQ010000001.1"/>
</dbReference>
<dbReference type="Proteomes" id="UP001500839">
    <property type="component" value="Unassembled WGS sequence"/>
</dbReference>
<proteinExistence type="inferred from homology"/>
<comment type="caution">
    <text evidence="10">The sequence shown here is derived from an EMBL/GenBank/DDBJ whole genome shotgun (WGS) entry which is preliminary data.</text>
</comment>
<comment type="subcellular location">
    <subcellularLocation>
        <location evidence="1">Cell membrane</location>
        <topology evidence="1">Multi-pass membrane protein</topology>
    </subcellularLocation>
</comment>
<feature type="transmembrane region" description="Helical" evidence="9">
    <location>
        <begin position="83"/>
        <end position="101"/>
    </location>
</feature>
<dbReference type="Pfam" id="PF09594">
    <property type="entry name" value="GT87"/>
    <property type="match status" value="1"/>
</dbReference>
<sequence>MTSRGRWLAVVACAVAITALFRLCDTVHGIDLRVYFEAGRAVLAGDGLYGGPQGAARVPFTYPPFAALAAVPLAATGWNAAQWLWAIVNVCALSVGVAVGYRAFLTGRRRRTWWLLGLTGFWAASGPVADHLGYGQVGLLLMAVCLVDADRAVRLPPWLPRGVLTGAAAAVKLIPAAYLVVPLLLRRWRTAAVGAAAAAACTLLALAVLPGPTRAYVVDVVPGLAGRVGVGDPAVAGNQALRGMVLRTLPADASDRAVLAAWAAACLLMAPLTVWGAVRAARSRGPVAALVVVALGVELMLPVAWTHHYVWLVPAVGLLWAPPRSAASAMRTGVRASRALAAVVTIAAFARTAPLVAQGGTGIAVLDRLGTEAIMLAAAAAMIGLAAPGGQPKRLAGERRTRAWEGRNGPGRPHAP</sequence>
<evidence type="ECO:0000256" key="8">
    <source>
        <dbReference type="SAM" id="MobiDB-lite"/>
    </source>
</evidence>
<accession>A0ABP9CN18</accession>
<evidence type="ECO:0000256" key="7">
    <source>
        <dbReference type="ARBA" id="ARBA00024033"/>
    </source>
</evidence>
<feature type="transmembrane region" description="Helical" evidence="9">
    <location>
        <begin position="113"/>
        <end position="134"/>
    </location>
</feature>
<keyword evidence="4 9" id="KW-0812">Transmembrane</keyword>
<name>A0ABP9CN18_9ACTN</name>
<feature type="transmembrane region" description="Helical" evidence="9">
    <location>
        <begin position="163"/>
        <end position="185"/>
    </location>
</feature>
<evidence type="ECO:0000256" key="4">
    <source>
        <dbReference type="ARBA" id="ARBA00022692"/>
    </source>
</evidence>
<gene>
    <name evidence="10" type="ORF">GCM10023353_19610</name>
</gene>
<feature type="region of interest" description="Disordered" evidence="8">
    <location>
        <begin position="391"/>
        <end position="416"/>
    </location>
</feature>
<keyword evidence="3" id="KW-0808">Transferase</keyword>
<feature type="transmembrane region" description="Helical" evidence="9">
    <location>
        <begin position="257"/>
        <end position="278"/>
    </location>
</feature>
<dbReference type="InterPro" id="IPR018584">
    <property type="entry name" value="GT87"/>
</dbReference>
<reference evidence="11" key="1">
    <citation type="journal article" date="2019" name="Int. J. Syst. Evol. Microbiol.">
        <title>The Global Catalogue of Microorganisms (GCM) 10K type strain sequencing project: providing services to taxonomists for standard genome sequencing and annotation.</title>
        <authorList>
            <consortium name="The Broad Institute Genomics Platform"/>
            <consortium name="The Broad Institute Genome Sequencing Center for Infectious Disease"/>
            <person name="Wu L."/>
            <person name="Ma J."/>
        </authorList>
    </citation>
    <scope>NUCLEOTIDE SEQUENCE [LARGE SCALE GENOMIC DNA]</scope>
    <source>
        <strain evidence="11">JCM 18542</strain>
    </source>
</reference>
<keyword evidence="11" id="KW-1185">Reference proteome</keyword>
<evidence type="ECO:0000256" key="2">
    <source>
        <dbReference type="ARBA" id="ARBA00022475"/>
    </source>
</evidence>
<evidence type="ECO:0000256" key="6">
    <source>
        <dbReference type="ARBA" id="ARBA00023136"/>
    </source>
</evidence>
<dbReference type="EMBL" id="BAABKQ010000001">
    <property type="protein sequence ID" value="GAA4814412.1"/>
    <property type="molecule type" value="Genomic_DNA"/>
</dbReference>